<sequence length="75" mass="8637">MRYVIKKLTWKWATLHLYVQQYSPNVKVTVFSSSLSMGREEASTYAIKKSFVIFNMIGVSDSNTRNHLGYRGDSV</sequence>
<evidence type="ECO:0000313" key="2">
    <source>
        <dbReference type="Proteomes" id="UP000005239"/>
    </source>
</evidence>
<dbReference type="EnsemblMetazoa" id="PPA44650.1">
    <property type="protein sequence ID" value="PPA44650.1"/>
    <property type="gene ID" value="WBGene00283019"/>
</dbReference>
<accession>A0A2A6CRF8</accession>
<dbReference type="AlphaFoldDB" id="A0A2A6CRF8"/>
<organism evidence="1 2">
    <name type="scientific">Pristionchus pacificus</name>
    <name type="common">Parasitic nematode worm</name>
    <dbReference type="NCBI Taxonomy" id="54126"/>
    <lineage>
        <taxon>Eukaryota</taxon>
        <taxon>Metazoa</taxon>
        <taxon>Ecdysozoa</taxon>
        <taxon>Nematoda</taxon>
        <taxon>Chromadorea</taxon>
        <taxon>Rhabditida</taxon>
        <taxon>Rhabditina</taxon>
        <taxon>Diplogasteromorpha</taxon>
        <taxon>Diplogasteroidea</taxon>
        <taxon>Neodiplogasteridae</taxon>
        <taxon>Pristionchus</taxon>
    </lineage>
</organism>
<evidence type="ECO:0000313" key="1">
    <source>
        <dbReference type="EnsemblMetazoa" id="PPA44650.1"/>
    </source>
</evidence>
<proteinExistence type="predicted"/>
<protein>
    <submittedName>
        <fullName evidence="1">Uncharacterized protein</fullName>
    </submittedName>
</protein>
<name>A0A2A6CRF8_PRIPA</name>
<keyword evidence="2" id="KW-1185">Reference proteome</keyword>
<gene>
    <name evidence="1" type="primary">WBGene00283019</name>
</gene>
<reference evidence="1" key="2">
    <citation type="submission" date="2022-06" db="UniProtKB">
        <authorList>
            <consortium name="EnsemblMetazoa"/>
        </authorList>
    </citation>
    <scope>IDENTIFICATION</scope>
    <source>
        <strain evidence="1">PS312</strain>
    </source>
</reference>
<dbReference type="Proteomes" id="UP000005239">
    <property type="component" value="Unassembled WGS sequence"/>
</dbReference>
<reference evidence="2" key="1">
    <citation type="journal article" date="2008" name="Nat. Genet.">
        <title>The Pristionchus pacificus genome provides a unique perspective on nematode lifestyle and parasitism.</title>
        <authorList>
            <person name="Dieterich C."/>
            <person name="Clifton S.W."/>
            <person name="Schuster L.N."/>
            <person name="Chinwalla A."/>
            <person name="Delehaunty K."/>
            <person name="Dinkelacker I."/>
            <person name="Fulton L."/>
            <person name="Fulton R."/>
            <person name="Godfrey J."/>
            <person name="Minx P."/>
            <person name="Mitreva M."/>
            <person name="Roeseler W."/>
            <person name="Tian H."/>
            <person name="Witte H."/>
            <person name="Yang S.P."/>
            <person name="Wilson R.K."/>
            <person name="Sommer R.J."/>
        </authorList>
    </citation>
    <scope>NUCLEOTIDE SEQUENCE [LARGE SCALE GENOMIC DNA]</scope>
    <source>
        <strain evidence="2">PS312</strain>
    </source>
</reference>
<accession>A0A8R1Z3H3</accession>